<evidence type="ECO:0000256" key="3">
    <source>
        <dbReference type="ARBA" id="ARBA00022504"/>
    </source>
</evidence>
<sequence>MSKVFLSAEMLEEAGAEIIGVVSYGEWDAVVPKEITTRPGFYFMVPVPAGQVLPVCSARFYVGRQRSNSGFDSTLSTLRNKDTSTARFILSRPYSFNVYFIDALKMKPLTTGFGKGQLKMIFTRSHNEEFQNLHEMNRMLNDVFFFPGQKY</sequence>
<evidence type="ECO:0000256" key="4">
    <source>
        <dbReference type="ARBA" id="ARBA00022581"/>
    </source>
</evidence>
<dbReference type="RefSeq" id="YP_009200262.1">
    <property type="nucleotide sequence ID" value="NC_028820.1"/>
</dbReference>
<gene>
    <name evidence="7" type="ORF">YenMTG1_001</name>
</gene>
<keyword evidence="4" id="KW-0945">Host-virus interaction</keyword>
<name>A0A0B5A417_9CAUD</name>
<protein>
    <recommendedName>
        <fullName evidence="2">Nucleoid disruption protein</fullName>
    </recommendedName>
</protein>
<dbReference type="GO" id="GO:0003677">
    <property type="term" value="F:DNA binding"/>
    <property type="evidence" value="ECO:0007669"/>
    <property type="project" value="UniProtKB-KW"/>
</dbReference>
<dbReference type="Pfam" id="PF06591">
    <property type="entry name" value="Phage_T4_Ndd"/>
    <property type="match status" value="1"/>
</dbReference>
<keyword evidence="6" id="KW-0238">DNA-binding</keyword>
<evidence type="ECO:0000256" key="2">
    <source>
        <dbReference type="ARBA" id="ARBA00015643"/>
    </source>
</evidence>
<dbReference type="GeneID" id="26627591"/>
<reference evidence="7 8" key="1">
    <citation type="submission" date="2014-11" db="EMBL/GenBank/DDBJ databases">
        <title>Complete genome sequence of vB_YenM_TG1, a broad host range bacteriophage which infects Yersinia enterocolitica.</title>
        <authorList>
            <person name="Leon-Velarde C.G."/>
            <person name="Kropinski A.M."/>
            <person name="Chen S."/>
            <person name="Griffiths M.W."/>
            <person name="Odumeru J.A."/>
        </authorList>
    </citation>
    <scope>NUCLEOTIDE SEQUENCE [LARGE SCALE GENOMIC DNA]</scope>
</reference>
<evidence type="ECO:0000256" key="1">
    <source>
        <dbReference type="ARBA" id="ARBA00003241"/>
    </source>
</evidence>
<accession>A0A0B5A417</accession>
<evidence type="ECO:0000256" key="5">
    <source>
        <dbReference type="ARBA" id="ARBA00023019"/>
    </source>
</evidence>
<evidence type="ECO:0000313" key="7">
    <source>
        <dbReference type="EMBL" id="AJD81811.1"/>
    </source>
</evidence>
<keyword evidence="3" id="KW-1121">Modulation of host cell cycle by virus</keyword>
<dbReference type="Proteomes" id="UP000031805">
    <property type="component" value="Segment"/>
</dbReference>
<comment type="function">
    <text evidence="1">Disorganizes the host nucleoid and inhibits replication, but without host DNA cleavage or degradation. Only the architecture of the nucleoid is affected. May act on the host chromosomal sequences that determine the structure of the nucleoid. Binds to dsDNA but not to ssDNA.</text>
</comment>
<proteinExistence type="predicted"/>
<keyword evidence="8" id="KW-1185">Reference proteome</keyword>
<evidence type="ECO:0000313" key="8">
    <source>
        <dbReference type="Proteomes" id="UP000031805"/>
    </source>
</evidence>
<dbReference type="GO" id="GO:0044071">
    <property type="term" value="P:symbiont-mediated perturbation of host cell cycle progression"/>
    <property type="evidence" value="ECO:0007669"/>
    <property type="project" value="UniProtKB-KW"/>
</dbReference>
<keyword evidence="5" id="KW-1248">Inhibition of host DNA replication by virus</keyword>
<evidence type="ECO:0000256" key="6">
    <source>
        <dbReference type="ARBA" id="ARBA00023125"/>
    </source>
</evidence>
<dbReference type="EMBL" id="KP202158">
    <property type="protein sequence ID" value="AJD81811.1"/>
    <property type="molecule type" value="Genomic_DNA"/>
</dbReference>
<organism evidence="7 8">
    <name type="scientific">Yersinia phage vB_YenM_TG1</name>
    <dbReference type="NCBI Taxonomy" id="1589265"/>
    <lineage>
        <taxon>Viruses</taxon>
        <taxon>Duplodnaviria</taxon>
        <taxon>Heunggongvirae</taxon>
        <taxon>Uroviricota</taxon>
        <taxon>Caudoviricetes</taxon>
        <taxon>Pantevenvirales</taxon>
        <taxon>Straboviridae</taxon>
        <taxon>Tevenvirinae</taxon>
        <taxon>Tegunavirus</taxon>
        <taxon>Tegunavirus yenmtg1</taxon>
    </lineage>
</organism>
<dbReference type="KEGG" id="vg:26627591"/>
<dbReference type="InterPro" id="IPR009514">
    <property type="entry name" value="Phage_Ndd"/>
</dbReference>
<dbReference type="GO" id="GO:0098673">
    <property type="term" value="P:symbiont-mediated suppression of host DNA replication"/>
    <property type="evidence" value="ECO:0007669"/>
    <property type="project" value="UniProtKB-KW"/>
</dbReference>